<accession>A0A128F8B6</accession>
<dbReference type="RefSeq" id="WP_062709853.1">
    <property type="nucleotide sequence ID" value="NZ_CAWRCI010000020.1"/>
</dbReference>
<feature type="transmembrane region" description="Helical" evidence="5">
    <location>
        <begin position="200"/>
        <end position="217"/>
    </location>
</feature>
<dbReference type="SUPFAM" id="SSF52091">
    <property type="entry name" value="SpoIIaa-like"/>
    <property type="match status" value="1"/>
</dbReference>
<dbReference type="InterPro" id="IPR002645">
    <property type="entry name" value="STAS_dom"/>
</dbReference>
<sequence length="581" mass="62562">MSLTTWFPFLRWGSTLTRASVRADVVAALTGTVLVLPQGVAYALIAGLPPEYGLYSAIAIPIVAGLFGSSFHMVSGPTAALSIVVMSAVSPQAEVGTEHYVALVITLSFWVGIVQLTMASLKFGFIVNFVSHTVIVAFTAGAAVLIAASQVKYLLGVQGDDLADSSWLALLKDVVDWPSALIGVFTLLSALGIKRFFPRLPHLLIALLLASFIAWWAKLEIPMVGEIPAGLPPLSTPLFSLSLLEEMFPSVISIALLGFLEALAISRAIALRSGQAIDGEQELVGQGLSNVVGSFFSCYPGSGSFTRSGANYDAGATSPLAMIFSGLLLILVLIFFSSVTVFLPLAAMAGSILLIAWNLLEFKQIQHAVAGSWEEKAVFSATFISTLLLKLEYAIYVGIAVSLLFSLRRFCQPRVVILAPSPGHRRRKLLNYRSYGLAQCPQLLICRIDGAIFFGSVNHIRKTLEDAIQGAPQTSHIIVVCKGISFIDREGALAIQRLCDDFSARGIEVALCSLKGKTRSTLANEIELDVKMVDSMFEYPNQAIASSFKKLNPEVCEKCTHKVFDECSPTDQQALIHIAKL</sequence>
<dbReference type="InterPro" id="IPR001902">
    <property type="entry name" value="SLC26A/SulP_fam"/>
</dbReference>
<dbReference type="Pfam" id="PF00916">
    <property type="entry name" value="Sulfate_transp"/>
    <property type="match status" value="1"/>
</dbReference>
<dbReference type="GO" id="GO:0055085">
    <property type="term" value="P:transmembrane transport"/>
    <property type="evidence" value="ECO:0007669"/>
    <property type="project" value="InterPro"/>
</dbReference>
<feature type="transmembrane region" description="Helical" evidence="5">
    <location>
        <begin position="25"/>
        <end position="45"/>
    </location>
</feature>
<organism evidence="7 8">
    <name type="scientific">Grimontia marina</name>
    <dbReference type="NCBI Taxonomy" id="646534"/>
    <lineage>
        <taxon>Bacteria</taxon>
        <taxon>Pseudomonadati</taxon>
        <taxon>Pseudomonadota</taxon>
        <taxon>Gammaproteobacteria</taxon>
        <taxon>Vibrionales</taxon>
        <taxon>Vibrionaceae</taxon>
        <taxon>Grimontia</taxon>
    </lineage>
</organism>
<evidence type="ECO:0000256" key="5">
    <source>
        <dbReference type="SAM" id="Phobius"/>
    </source>
</evidence>
<dbReference type="InterPro" id="IPR036513">
    <property type="entry name" value="STAS_dom_sf"/>
</dbReference>
<keyword evidence="4 5" id="KW-0472">Membrane</keyword>
<dbReference type="Pfam" id="PF01740">
    <property type="entry name" value="STAS"/>
    <property type="match status" value="1"/>
</dbReference>
<dbReference type="InterPro" id="IPR011547">
    <property type="entry name" value="SLC26A/SulP_dom"/>
</dbReference>
<feature type="transmembrane region" description="Helical" evidence="5">
    <location>
        <begin position="52"/>
        <end position="74"/>
    </location>
</feature>
<keyword evidence="8" id="KW-1185">Reference proteome</keyword>
<dbReference type="PANTHER" id="PTHR11814">
    <property type="entry name" value="SULFATE TRANSPORTER"/>
    <property type="match status" value="1"/>
</dbReference>
<protein>
    <submittedName>
        <fullName evidence="7">Putative sulfate transporter/MT1781</fullName>
    </submittedName>
</protein>
<feature type="transmembrane region" description="Helical" evidence="5">
    <location>
        <begin position="133"/>
        <end position="155"/>
    </location>
</feature>
<feature type="transmembrane region" description="Helical" evidence="5">
    <location>
        <begin position="100"/>
        <end position="121"/>
    </location>
</feature>
<dbReference type="GO" id="GO:0016020">
    <property type="term" value="C:membrane"/>
    <property type="evidence" value="ECO:0007669"/>
    <property type="project" value="UniProtKB-SubCell"/>
</dbReference>
<evidence type="ECO:0000256" key="2">
    <source>
        <dbReference type="ARBA" id="ARBA00022692"/>
    </source>
</evidence>
<dbReference type="CDD" id="cd07042">
    <property type="entry name" value="STAS_SulP_like_sulfate_transporter"/>
    <property type="match status" value="1"/>
</dbReference>
<evidence type="ECO:0000313" key="8">
    <source>
        <dbReference type="Proteomes" id="UP000073601"/>
    </source>
</evidence>
<proteinExistence type="predicted"/>
<keyword evidence="2 5" id="KW-0812">Transmembrane</keyword>
<feature type="transmembrane region" description="Helical" evidence="5">
    <location>
        <begin position="377"/>
        <end position="405"/>
    </location>
</feature>
<comment type="subcellular location">
    <subcellularLocation>
        <location evidence="1">Membrane</location>
        <topology evidence="1">Multi-pass membrane protein</topology>
    </subcellularLocation>
</comment>
<evidence type="ECO:0000256" key="3">
    <source>
        <dbReference type="ARBA" id="ARBA00022989"/>
    </source>
</evidence>
<dbReference type="EMBL" id="FIZY01000020">
    <property type="protein sequence ID" value="CZF82988.1"/>
    <property type="molecule type" value="Genomic_DNA"/>
</dbReference>
<dbReference type="PROSITE" id="PS50801">
    <property type="entry name" value="STAS"/>
    <property type="match status" value="1"/>
</dbReference>
<gene>
    <name evidence="7" type="ORF">GMA8713_02438</name>
</gene>
<evidence type="ECO:0000256" key="4">
    <source>
        <dbReference type="ARBA" id="ARBA00023136"/>
    </source>
</evidence>
<feature type="transmembrane region" description="Helical" evidence="5">
    <location>
        <begin position="247"/>
        <end position="265"/>
    </location>
</feature>
<dbReference type="Proteomes" id="UP000073601">
    <property type="component" value="Unassembled WGS sequence"/>
</dbReference>
<evidence type="ECO:0000313" key="7">
    <source>
        <dbReference type="EMBL" id="CZF82988.1"/>
    </source>
</evidence>
<dbReference type="Gene3D" id="3.30.750.24">
    <property type="entry name" value="STAS domain"/>
    <property type="match status" value="1"/>
</dbReference>
<evidence type="ECO:0000259" key="6">
    <source>
        <dbReference type="PROSITE" id="PS50801"/>
    </source>
</evidence>
<feature type="transmembrane region" description="Helical" evidence="5">
    <location>
        <begin position="327"/>
        <end position="357"/>
    </location>
</feature>
<name>A0A128F8B6_9GAMM</name>
<feature type="transmembrane region" description="Helical" evidence="5">
    <location>
        <begin position="175"/>
        <end position="193"/>
    </location>
</feature>
<reference evidence="8" key="1">
    <citation type="submission" date="2016-02" db="EMBL/GenBank/DDBJ databases">
        <authorList>
            <person name="Rodrigo-Torres Lidia"/>
            <person name="Arahal R.David."/>
        </authorList>
    </citation>
    <scope>NUCLEOTIDE SEQUENCE [LARGE SCALE GENOMIC DNA]</scope>
    <source>
        <strain evidence="8">CECT 8713</strain>
    </source>
</reference>
<feature type="domain" description="STAS" evidence="6">
    <location>
        <begin position="441"/>
        <end position="522"/>
    </location>
</feature>
<dbReference type="OrthoDB" id="9769739at2"/>
<dbReference type="AlphaFoldDB" id="A0A128F8B6"/>
<evidence type="ECO:0000256" key="1">
    <source>
        <dbReference type="ARBA" id="ARBA00004141"/>
    </source>
</evidence>
<keyword evidence="3 5" id="KW-1133">Transmembrane helix</keyword>